<dbReference type="OrthoDB" id="163808at2"/>
<dbReference type="Gene3D" id="2.30.110.10">
    <property type="entry name" value="Electron Transport, Fmn-binding Protein, Chain A"/>
    <property type="match status" value="1"/>
</dbReference>
<dbReference type="InterPro" id="IPR012349">
    <property type="entry name" value="Split_barrel_FMN-bd"/>
</dbReference>
<proteinExistence type="predicted"/>
<dbReference type="InterPro" id="IPR019965">
    <property type="entry name" value="PPOX_F420-dep_Rv2061_put"/>
</dbReference>
<dbReference type="InterPro" id="IPR052019">
    <property type="entry name" value="F420H2_bilvrd_red/Heme_oxyg"/>
</dbReference>
<gene>
    <name evidence="3" type="ORF">KDI_31960</name>
</gene>
<keyword evidence="4" id="KW-1185">Reference proteome</keyword>
<organism evidence="3 4">
    <name type="scientific">Dictyobacter arantiisoli</name>
    <dbReference type="NCBI Taxonomy" id="2014874"/>
    <lineage>
        <taxon>Bacteria</taxon>
        <taxon>Bacillati</taxon>
        <taxon>Chloroflexota</taxon>
        <taxon>Ktedonobacteria</taxon>
        <taxon>Ktedonobacterales</taxon>
        <taxon>Dictyobacteraceae</taxon>
        <taxon>Dictyobacter</taxon>
    </lineage>
</organism>
<dbReference type="PANTHER" id="PTHR35176:SF11">
    <property type="entry name" value="PYRIDOXAMINE 5'-PHOSPHATE OXIDASE FAMILY PROTEIN"/>
    <property type="match status" value="1"/>
</dbReference>
<comment type="caution">
    <text evidence="3">The sequence shown here is derived from an EMBL/GenBank/DDBJ whole genome shotgun (WGS) entry which is preliminary data.</text>
</comment>
<sequence length="129" mass="14298">MTTPDVNIEDPFAFLAAHEYVVMTTYRHDGTPVPTTVWFANDNGKVYVTTFKNAGKIKRIRDNGRVSMTPSGRMGELLGEPEVVGQGRDAALEERAAARAALAHKYGEQFEKIVGQENPDRVYIVIESV</sequence>
<name>A0A5A5TDY9_9CHLR</name>
<dbReference type="AlphaFoldDB" id="A0A5A5TDY9"/>
<dbReference type="NCBIfam" id="TIGR03666">
    <property type="entry name" value="Rv2061_F420"/>
    <property type="match status" value="1"/>
</dbReference>
<evidence type="ECO:0000313" key="3">
    <source>
        <dbReference type="EMBL" id="GCF09632.1"/>
    </source>
</evidence>
<evidence type="ECO:0000256" key="1">
    <source>
        <dbReference type="ARBA" id="ARBA00023002"/>
    </source>
</evidence>
<feature type="domain" description="Pyridoxamine 5'-phosphate oxidase N-terminal" evidence="2">
    <location>
        <begin position="13"/>
        <end position="126"/>
    </location>
</feature>
<dbReference type="Proteomes" id="UP000322530">
    <property type="component" value="Unassembled WGS sequence"/>
</dbReference>
<protein>
    <submittedName>
        <fullName evidence="3">PPOX class F420-dependent oxidoreductase</fullName>
    </submittedName>
</protein>
<evidence type="ECO:0000313" key="4">
    <source>
        <dbReference type="Proteomes" id="UP000322530"/>
    </source>
</evidence>
<reference evidence="3 4" key="1">
    <citation type="submission" date="2019-01" db="EMBL/GenBank/DDBJ databases">
        <title>Draft genome sequence of Dictyobacter sp. Uno17.</title>
        <authorList>
            <person name="Wang C.M."/>
            <person name="Zheng Y."/>
            <person name="Sakai Y."/>
            <person name="Abe K."/>
            <person name="Yokota A."/>
            <person name="Yabe S."/>
        </authorList>
    </citation>
    <scope>NUCLEOTIDE SEQUENCE [LARGE SCALE GENOMIC DNA]</scope>
    <source>
        <strain evidence="3 4">Uno17</strain>
    </source>
</reference>
<dbReference type="Pfam" id="PF01243">
    <property type="entry name" value="PNPOx_N"/>
    <property type="match status" value="1"/>
</dbReference>
<accession>A0A5A5TDY9</accession>
<dbReference type="RefSeq" id="WP_149402561.1">
    <property type="nucleotide sequence ID" value="NZ_BIXY01000048.1"/>
</dbReference>
<dbReference type="EMBL" id="BIXY01000048">
    <property type="protein sequence ID" value="GCF09632.1"/>
    <property type="molecule type" value="Genomic_DNA"/>
</dbReference>
<dbReference type="SUPFAM" id="SSF50475">
    <property type="entry name" value="FMN-binding split barrel"/>
    <property type="match status" value="1"/>
</dbReference>
<dbReference type="PANTHER" id="PTHR35176">
    <property type="entry name" value="HEME OXYGENASE HI_0854-RELATED"/>
    <property type="match status" value="1"/>
</dbReference>
<evidence type="ECO:0000259" key="2">
    <source>
        <dbReference type="Pfam" id="PF01243"/>
    </source>
</evidence>
<keyword evidence="1" id="KW-0560">Oxidoreductase</keyword>
<dbReference type="GO" id="GO:0070967">
    <property type="term" value="F:coenzyme F420 binding"/>
    <property type="evidence" value="ECO:0007669"/>
    <property type="project" value="TreeGrafter"/>
</dbReference>
<dbReference type="InterPro" id="IPR011576">
    <property type="entry name" value="Pyridox_Oxase_N"/>
</dbReference>
<dbReference type="GO" id="GO:0016627">
    <property type="term" value="F:oxidoreductase activity, acting on the CH-CH group of donors"/>
    <property type="evidence" value="ECO:0007669"/>
    <property type="project" value="TreeGrafter"/>
</dbReference>
<dbReference type="GO" id="GO:0005829">
    <property type="term" value="C:cytosol"/>
    <property type="evidence" value="ECO:0007669"/>
    <property type="project" value="TreeGrafter"/>
</dbReference>